<evidence type="ECO:0000313" key="1">
    <source>
        <dbReference type="EMBL" id="GFZ84867.1"/>
    </source>
</evidence>
<comment type="caution">
    <text evidence="1">The sequence shown here is derived from an EMBL/GenBank/DDBJ whole genome shotgun (WGS) entry which is preliminary data.</text>
</comment>
<evidence type="ECO:0000313" key="2">
    <source>
        <dbReference type="Proteomes" id="UP000598120"/>
    </source>
</evidence>
<dbReference type="EMBL" id="BMIC01000002">
    <property type="protein sequence ID" value="GFZ84867.1"/>
    <property type="molecule type" value="Genomic_DNA"/>
</dbReference>
<name>A0A8J2TRT8_9FLAO</name>
<dbReference type="AlphaFoldDB" id="A0A8J2TRT8"/>
<sequence>MNIQKVILGTVKDVTETNKIKFINQLKYKIMRTLSNNQLTGTFEHSKSYTWNSKRRYRN</sequence>
<accession>A0A8J2TRT8</accession>
<gene>
    <name evidence="1" type="ORF">GCM10011531_14820</name>
</gene>
<dbReference type="Proteomes" id="UP000598120">
    <property type="component" value="Unassembled WGS sequence"/>
</dbReference>
<protein>
    <submittedName>
        <fullName evidence="1">Uncharacterized protein</fullName>
    </submittedName>
</protein>
<reference evidence="1 2" key="1">
    <citation type="journal article" date="2014" name="Int. J. Syst. Evol. Microbiol.">
        <title>Complete genome sequence of Corynebacterium casei LMG S-19264T (=DSM 44701T), isolated from a smear-ripened cheese.</title>
        <authorList>
            <consortium name="US DOE Joint Genome Institute (JGI-PGF)"/>
            <person name="Walter F."/>
            <person name="Albersmeier A."/>
            <person name="Kalinowski J."/>
            <person name="Ruckert C."/>
        </authorList>
    </citation>
    <scope>NUCLEOTIDE SEQUENCE [LARGE SCALE GENOMIC DNA]</scope>
    <source>
        <strain evidence="1 2">CGMCC 1.15295</strain>
    </source>
</reference>
<keyword evidence="2" id="KW-1185">Reference proteome</keyword>
<organism evidence="1 2">
    <name type="scientific">Aquaticitalea lipolytica</name>
    <dbReference type="NCBI Taxonomy" id="1247562"/>
    <lineage>
        <taxon>Bacteria</taxon>
        <taxon>Pseudomonadati</taxon>
        <taxon>Bacteroidota</taxon>
        <taxon>Flavobacteriia</taxon>
        <taxon>Flavobacteriales</taxon>
        <taxon>Flavobacteriaceae</taxon>
        <taxon>Aquaticitalea</taxon>
    </lineage>
</organism>
<proteinExistence type="predicted"/>